<evidence type="ECO:0000313" key="3">
    <source>
        <dbReference type="Proteomes" id="UP000663838"/>
    </source>
</evidence>
<dbReference type="EMBL" id="CAJOBS010003395">
    <property type="protein sequence ID" value="CAF4854905.1"/>
    <property type="molecule type" value="Genomic_DNA"/>
</dbReference>
<evidence type="ECO:0000313" key="2">
    <source>
        <dbReference type="EMBL" id="CAF4854905.1"/>
    </source>
</evidence>
<dbReference type="Proteomes" id="UP000663838">
    <property type="component" value="Unassembled WGS sequence"/>
</dbReference>
<dbReference type="AlphaFoldDB" id="A0A821SGM0"/>
<proteinExistence type="predicted"/>
<comment type="caution">
    <text evidence="2">The sequence shown here is derived from an EMBL/GenBank/DDBJ whole genome shotgun (WGS) entry which is preliminary data.</text>
</comment>
<name>A0A821SGM0_9BILA</name>
<reference evidence="2" key="1">
    <citation type="submission" date="2021-02" db="EMBL/GenBank/DDBJ databases">
        <authorList>
            <person name="Nowell W R."/>
        </authorList>
    </citation>
    <scope>NUCLEOTIDE SEQUENCE</scope>
</reference>
<feature type="compositionally biased region" description="Low complexity" evidence="1">
    <location>
        <begin position="119"/>
        <end position="128"/>
    </location>
</feature>
<sequence>MNGSEDVTKMLVSINQNILDMKENTHRNDEKLDRINNKVNPSALDTELHQLTLEKLLPICVSIVCDFIWPVMTYNVAGLGDKHSQLQKLLSSVDLLLRDLKSNYSARRKRSTSPPPQLSPSQQPSKSSNITTNNGLDQNMSKMDEYQTFRFKRYGDCPAYSMEYPTGFGGRNVRPGVERLRYWAETNRLVPAEQLGFRPGCLLQTRVLSIYQEVQNNMTANIPTLAVMDIPLGLLKLINSWLNDRQAYVIFGENKSKIFYTHIGLPQGSSSRPYLFIAYYSGLVTCLSGFSNHIFVDDLNVLISPLTCRGVKPIIKFLEEEGTKNM</sequence>
<protein>
    <recommendedName>
        <fullName evidence="4">Reverse transcriptase domain-containing protein</fullName>
    </recommendedName>
</protein>
<organism evidence="2 3">
    <name type="scientific">Rotaria socialis</name>
    <dbReference type="NCBI Taxonomy" id="392032"/>
    <lineage>
        <taxon>Eukaryota</taxon>
        <taxon>Metazoa</taxon>
        <taxon>Spiralia</taxon>
        <taxon>Gnathifera</taxon>
        <taxon>Rotifera</taxon>
        <taxon>Eurotatoria</taxon>
        <taxon>Bdelloidea</taxon>
        <taxon>Philodinida</taxon>
        <taxon>Philodinidae</taxon>
        <taxon>Rotaria</taxon>
    </lineage>
</organism>
<evidence type="ECO:0008006" key="4">
    <source>
        <dbReference type="Google" id="ProtNLM"/>
    </source>
</evidence>
<feature type="region of interest" description="Disordered" evidence="1">
    <location>
        <begin position="104"/>
        <end position="138"/>
    </location>
</feature>
<accession>A0A821SGM0</accession>
<evidence type="ECO:0000256" key="1">
    <source>
        <dbReference type="SAM" id="MobiDB-lite"/>
    </source>
</evidence>
<gene>
    <name evidence="2" type="ORF">TOA249_LOCUS27199</name>
</gene>
<feature type="compositionally biased region" description="Polar residues" evidence="1">
    <location>
        <begin position="129"/>
        <end position="138"/>
    </location>
</feature>